<feature type="signal peptide" evidence="10">
    <location>
        <begin position="1"/>
        <end position="19"/>
    </location>
</feature>
<protein>
    <submittedName>
        <fullName evidence="12">V-SNARE coiled-coil homology domain-containing protein</fullName>
    </submittedName>
</protein>
<reference evidence="13" key="1">
    <citation type="submission" date="2010-08" db="EMBL/GenBank/DDBJ databases">
        <authorList>
            <consortium name="Caenorhabditis japonica Sequencing Consortium"/>
            <person name="Wilson R.K."/>
        </authorList>
    </citation>
    <scope>NUCLEOTIDE SEQUENCE [LARGE SCALE GENOMIC DNA]</scope>
    <source>
        <strain evidence="13">DF5081</strain>
    </source>
</reference>
<feature type="chain" id="PRO_5035900625" evidence="10">
    <location>
        <begin position="20"/>
        <end position="173"/>
    </location>
</feature>
<evidence type="ECO:0000256" key="8">
    <source>
        <dbReference type="PROSITE-ProRule" id="PRU00290"/>
    </source>
</evidence>
<sequence length="173" mass="19971">MIWFLTLLTLEWTVLVTDCEYMEKQEKDLRAPRYGLFRENGCRRACHTGICSLRAKVLKILLMENGKGMKSDQQNGKINTIQDQVESVKAIMVENVDRILERGQQLDDIERRTEQLNATSATFQTTARRVKKKFCMLNAKWTIILSVVILVVFVVLLILILHWCGVIGKNDNK</sequence>
<keyword evidence="3 9" id="KW-0812">Transmembrane</keyword>
<feature type="domain" description="V-SNARE coiled-coil homology" evidence="11">
    <location>
        <begin position="77"/>
        <end position="137"/>
    </location>
</feature>
<dbReference type="GO" id="GO:0015031">
    <property type="term" value="P:protein transport"/>
    <property type="evidence" value="ECO:0007669"/>
    <property type="project" value="UniProtKB-KW"/>
</dbReference>
<evidence type="ECO:0000313" key="13">
    <source>
        <dbReference type="Proteomes" id="UP000005237"/>
    </source>
</evidence>
<keyword evidence="4" id="KW-0653">Protein transport</keyword>
<dbReference type="FunFam" id="1.20.5.110:FF:000004">
    <property type="entry name" value="Vesicle-associated membrane protein 7"/>
    <property type="match status" value="1"/>
</dbReference>
<accession>A0A8R1I0E6</accession>
<dbReference type="InterPro" id="IPR001388">
    <property type="entry name" value="Synaptobrevin-like"/>
</dbReference>
<comment type="similarity">
    <text evidence="1">Belongs to the synaptobrevin family.</text>
</comment>
<reference evidence="12" key="2">
    <citation type="submission" date="2022-06" db="UniProtKB">
        <authorList>
            <consortium name="EnsemblMetazoa"/>
        </authorList>
    </citation>
    <scope>IDENTIFICATION</scope>
    <source>
        <strain evidence="12">DF5081</strain>
    </source>
</reference>
<dbReference type="GO" id="GO:0012505">
    <property type="term" value="C:endomembrane system"/>
    <property type="evidence" value="ECO:0007669"/>
    <property type="project" value="UniProtKB-SubCell"/>
</dbReference>
<keyword evidence="5 9" id="KW-1133">Transmembrane helix</keyword>
<dbReference type="Proteomes" id="UP000005237">
    <property type="component" value="Unassembled WGS sequence"/>
</dbReference>
<dbReference type="PRINTS" id="PR00219">
    <property type="entry name" value="SYNAPTOBREVN"/>
</dbReference>
<dbReference type="Pfam" id="PF00957">
    <property type="entry name" value="Synaptobrevin"/>
    <property type="match status" value="1"/>
</dbReference>
<dbReference type="SUPFAM" id="SSF58038">
    <property type="entry name" value="SNARE fusion complex"/>
    <property type="match status" value="1"/>
</dbReference>
<dbReference type="EnsemblMetazoa" id="CJA13580.1">
    <property type="protein sequence ID" value="CJA13580.1"/>
    <property type="gene ID" value="WBGene00132784"/>
</dbReference>
<evidence type="ECO:0000256" key="3">
    <source>
        <dbReference type="ARBA" id="ARBA00022692"/>
    </source>
</evidence>
<evidence type="ECO:0000256" key="10">
    <source>
        <dbReference type="SAM" id="SignalP"/>
    </source>
</evidence>
<dbReference type="GO" id="GO:0016020">
    <property type="term" value="C:membrane"/>
    <property type="evidence" value="ECO:0007669"/>
    <property type="project" value="InterPro"/>
</dbReference>
<proteinExistence type="inferred from homology"/>
<dbReference type="InterPro" id="IPR016444">
    <property type="entry name" value="Synaptobrevin/VAMP"/>
</dbReference>
<dbReference type="GO" id="GO:0016192">
    <property type="term" value="P:vesicle-mediated transport"/>
    <property type="evidence" value="ECO:0007669"/>
    <property type="project" value="InterPro"/>
</dbReference>
<keyword evidence="10" id="KW-0732">Signal</keyword>
<organism evidence="12 13">
    <name type="scientific">Caenorhabditis japonica</name>
    <dbReference type="NCBI Taxonomy" id="281687"/>
    <lineage>
        <taxon>Eukaryota</taxon>
        <taxon>Metazoa</taxon>
        <taxon>Ecdysozoa</taxon>
        <taxon>Nematoda</taxon>
        <taxon>Chromadorea</taxon>
        <taxon>Rhabditida</taxon>
        <taxon>Rhabditina</taxon>
        <taxon>Rhabditomorpha</taxon>
        <taxon>Rhabditoidea</taxon>
        <taxon>Rhabditidae</taxon>
        <taxon>Peloderinae</taxon>
        <taxon>Caenorhabditis</taxon>
    </lineage>
</organism>
<dbReference type="PROSITE" id="PS50892">
    <property type="entry name" value="V_SNARE"/>
    <property type="match status" value="1"/>
</dbReference>
<evidence type="ECO:0000313" key="12">
    <source>
        <dbReference type="EnsemblMetazoa" id="CJA13580.1"/>
    </source>
</evidence>
<dbReference type="InterPro" id="IPR042855">
    <property type="entry name" value="V_SNARE_CC"/>
</dbReference>
<keyword evidence="13" id="KW-1185">Reference proteome</keyword>
<dbReference type="Gene3D" id="1.20.5.110">
    <property type="match status" value="1"/>
</dbReference>
<evidence type="ECO:0000256" key="2">
    <source>
        <dbReference type="ARBA" id="ARBA00022448"/>
    </source>
</evidence>
<dbReference type="AlphaFoldDB" id="A0A8R1I0E6"/>
<feature type="transmembrane region" description="Helical" evidence="9">
    <location>
        <begin position="141"/>
        <end position="163"/>
    </location>
</feature>
<keyword evidence="8" id="KW-0175">Coiled coil</keyword>
<dbReference type="PANTHER" id="PTHR45701">
    <property type="entry name" value="SYNAPTOBREVIN FAMILY MEMBER"/>
    <property type="match status" value="1"/>
</dbReference>
<evidence type="ECO:0000256" key="9">
    <source>
        <dbReference type="SAM" id="Phobius"/>
    </source>
</evidence>
<keyword evidence="6 9" id="KW-0472">Membrane</keyword>
<evidence type="ECO:0000256" key="6">
    <source>
        <dbReference type="ARBA" id="ARBA00023136"/>
    </source>
</evidence>
<keyword evidence="2" id="KW-0813">Transport</keyword>
<evidence type="ECO:0000256" key="1">
    <source>
        <dbReference type="ARBA" id="ARBA00008025"/>
    </source>
</evidence>
<comment type="subcellular location">
    <subcellularLocation>
        <location evidence="7">Endomembrane system</location>
        <topology evidence="7">Single-pass type IV membrane protein</topology>
    </subcellularLocation>
</comment>
<evidence type="ECO:0000259" key="11">
    <source>
        <dbReference type="PROSITE" id="PS50892"/>
    </source>
</evidence>
<evidence type="ECO:0000256" key="7">
    <source>
        <dbReference type="ARBA" id="ARBA00046280"/>
    </source>
</evidence>
<evidence type="ECO:0000256" key="5">
    <source>
        <dbReference type="ARBA" id="ARBA00022989"/>
    </source>
</evidence>
<dbReference type="GO" id="GO:0005737">
    <property type="term" value="C:cytoplasm"/>
    <property type="evidence" value="ECO:0007669"/>
    <property type="project" value="UniProtKB-ARBA"/>
</dbReference>
<name>A0A8R1I0E6_CAEJA</name>
<evidence type="ECO:0000256" key="4">
    <source>
        <dbReference type="ARBA" id="ARBA00022927"/>
    </source>
</evidence>